<comment type="caution">
    <text evidence="2">The sequence shown here is derived from an EMBL/GenBank/DDBJ whole genome shotgun (WGS) entry which is preliminary data.</text>
</comment>
<dbReference type="SUPFAM" id="SSF47353">
    <property type="entry name" value="Retrovirus capsid dimerization domain-like"/>
    <property type="match status" value="1"/>
</dbReference>
<evidence type="ECO:0000313" key="2">
    <source>
        <dbReference type="EMBL" id="KAK2561648.1"/>
    </source>
</evidence>
<name>A0AAD9V559_ACRCE</name>
<dbReference type="Proteomes" id="UP001249851">
    <property type="component" value="Unassembled WGS sequence"/>
</dbReference>
<feature type="compositionally biased region" description="Pro residues" evidence="1">
    <location>
        <begin position="153"/>
        <end position="165"/>
    </location>
</feature>
<reference evidence="2" key="1">
    <citation type="journal article" date="2023" name="G3 (Bethesda)">
        <title>Whole genome assembly and annotation of the endangered Caribbean coral Acropora cervicornis.</title>
        <authorList>
            <person name="Selwyn J.D."/>
            <person name="Vollmer S.V."/>
        </authorList>
    </citation>
    <scope>NUCLEOTIDE SEQUENCE</scope>
    <source>
        <strain evidence="2">K2</strain>
    </source>
</reference>
<feature type="region of interest" description="Disordered" evidence="1">
    <location>
        <begin position="1"/>
        <end position="27"/>
    </location>
</feature>
<keyword evidence="3" id="KW-1185">Reference proteome</keyword>
<dbReference type="InterPro" id="IPR038269">
    <property type="entry name" value="SCAN_sf"/>
</dbReference>
<feature type="region of interest" description="Disordered" evidence="1">
    <location>
        <begin position="146"/>
        <end position="214"/>
    </location>
</feature>
<dbReference type="EMBL" id="JARQWQ010000032">
    <property type="protein sequence ID" value="KAK2561648.1"/>
    <property type="molecule type" value="Genomic_DNA"/>
</dbReference>
<evidence type="ECO:0000256" key="1">
    <source>
        <dbReference type="SAM" id="MobiDB-lite"/>
    </source>
</evidence>
<dbReference type="AlphaFoldDB" id="A0AAD9V559"/>
<dbReference type="Gene3D" id="3.10.10.10">
    <property type="entry name" value="HIV Type 1 Reverse Transcriptase, subunit A, domain 1"/>
    <property type="match status" value="1"/>
</dbReference>
<dbReference type="InterPro" id="IPR043502">
    <property type="entry name" value="DNA/RNA_pol_sf"/>
</dbReference>
<proteinExistence type="predicted"/>
<accession>A0AAD9V559</accession>
<feature type="compositionally biased region" description="Polar residues" evidence="1">
    <location>
        <begin position="184"/>
        <end position="196"/>
    </location>
</feature>
<reference evidence="2" key="2">
    <citation type="journal article" date="2023" name="Science">
        <title>Genomic signatures of disease resistance in endangered staghorn corals.</title>
        <authorList>
            <person name="Vollmer S.V."/>
            <person name="Selwyn J.D."/>
            <person name="Despard B.A."/>
            <person name="Roesel C.L."/>
        </authorList>
    </citation>
    <scope>NUCLEOTIDE SEQUENCE</scope>
    <source>
        <strain evidence="2">K2</strain>
    </source>
</reference>
<dbReference type="PANTHER" id="PTHR46888">
    <property type="entry name" value="ZINC KNUCKLE DOMAINCONTAINING PROTEIN-RELATED"/>
    <property type="match status" value="1"/>
</dbReference>
<evidence type="ECO:0000313" key="3">
    <source>
        <dbReference type="Proteomes" id="UP001249851"/>
    </source>
</evidence>
<protein>
    <submittedName>
        <fullName evidence="2">Uncharacterized protein</fullName>
    </submittedName>
</protein>
<organism evidence="2 3">
    <name type="scientific">Acropora cervicornis</name>
    <name type="common">Staghorn coral</name>
    <dbReference type="NCBI Taxonomy" id="6130"/>
    <lineage>
        <taxon>Eukaryota</taxon>
        <taxon>Metazoa</taxon>
        <taxon>Cnidaria</taxon>
        <taxon>Anthozoa</taxon>
        <taxon>Hexacorallia</taxon>
        <taxon>Scleractinia</taxon>
        <taxon>Astrocoeniina</taxon>
        <taxon>Acroporidae</taxon>
        <taxon>Acropora</taxon>
    </lineage>
</organism>
<gene>
    <name evidence="2" type="ORF">P5673_015651</name>
</gene>
<dbReference type="SUPFAM" id="SSF56672">
    <property type="entry name" value="DNA/RNA polymerases"/>
    <property type="match status" value="1"/>
</dbReference>
<dbReference type="PANTHER" id="PTHR46888:SF13">
    <property type="entry name" value="RIBONUCLEASE H"/>
    <property type="match status" value="1"/>
</dbReference>
<dbReference type="Gene3D" id="1.10.4020.10">
    <property type="entry name" value="DNA breaking-rejoining enzymes"/>
    <property type="match status" value="1"/>
</dbReference>
<sequence>MEEKERQERLEREVREQQERLEREKMQSQHEFEMRKLELLQVKLGSDPSVEKSSAKFDVTKHIKYFLHFEKVAGNLKSKEQLFDRWCHSQKVDKDHDKLRQLILIGEFERCIHSDVRTFIDEQRAETLEDEARLAEEFSLSHKVTFVEKPKRPYPPPGQDPPPTPGCFGNQRSHKSEDPRRKQNPGNNSANRSNVDVGNADPIKQHPYRLNPSKQKYLKEEIKYLLENNFIEPEIKHIKGKDNVIADCLSRL</sequence>